<evidence type="ECO:0000256" key="2">
    <source>
        <dbReference type="ARBA" id="ARBA00023015"/>
    </source>
</evidence>
<name>A0A1F7ZSA0_9EURO</name>
<protein>
    <recommendedName>
        <fullName evidence="7">Zn(2)-C6 fungal-type domain-containing protein</fullName>
    </recommendedName>
</protein>
<dbReference type="AlphaFoldDB" id="A0A1F7ZSA0"/>
<keyword evidence="4" id="KW-0804">Transcription</keyword>
<keyword evidence="5" id="KW-0539">Nucleus</keyword>
<dbReference type="SUPFAM" id="SSF57701">
    <property type="entry name" value="Zn2/Cys6 DNA-binding domain"/>
    <property type="match status" value="1"/>
</dbReference>
<dbReference type="Gene3D" id="4.10.240.10">
    <property type="entry name" value="Zn(2)-C6 fungal-type DNA-binding domain"/>
    <property type="match status" value="1"/>
</dbReference>
<keyword evidence="3" id="KW-0238">DNA-binding</keyword>
<dbReference type="Pfam" id="PF04082">
    <property type="entry name" value="Fungal_trans"/>
    <property type="match status" value="1"/>
</dbReference>
<comment type="caution">
    <text evidence="8">The sequence shown here is derived from an EMBL/GenBank/DDBJ whole genome shotgun (WGS) entry which is preliminary data.</text>
</comment>
<evidence type="ECO:0000256" key="6">
    <source>
        <dbReference type="SAM" id="MobiDB-lite"/>
    </source>
</evidence>
<dbReference type="Pfam" id="PF00172">
    <property type="entry name" value="Zn_clus"/>
    <property type="match status" value="1"/>
</dbReference>
<dbReference type="Proteomes" id="UP000179179">
    <property type="component" value="Unassembled WGS sequence"/>
</dbReference>
<organism evidence="8 9">
    <name type="scientific">Aspergillus bombycis</name>
    <dbReference type="NCBI Taxonomy" id="109264"/>
    <lineage>
        <taxon>Eukaryota</taxon>
        <taxon>Fungi</taxon>
        <taxon>Dikarya</taxon>
        <taxon>Ascomycota</taxon>
        <taxon>Pezizomycotina</taxon>
        <taxon>Eurotiomycetes</taxon>
        <taxon>Eurotiomycetidae</taxon>
        <taxon>Eurotiales</taxon>
        <taxon>Aspergillaceae</taxon>
        <taxon>Aspergillus</taxon>
    </lineage>
</organism>
<feature type="domain" description="Zn(2)-C6 fungal-type" evidence="7">
    <location>
        <begin position="14"/>
        <end position="44"/>
    </location>
</feature>
<dbReference type="OrthoDB" id="2534600at2759"/>
<dbReference type="GO" id="GO:0006351">
    <property type="term" value="P:DNA-templated transcription"/>
    <property type="evidence" value="ECO:0007669"/>
    <property type="project" value="InterPro"/>
</dbReference>
<dbReference type="PROSITE" id="PS50048">
    <property type="entry name" value="ZN2_CY6_FUNGAL_2"/>
    <property type="match status" value="1"/>
</dbReference>
<evidence type="ECO:0000313" key="9">
    <source>
        <dbReference type="Proteomes" id="UP000179179"/>
    </source>
</evidence>
<proteinExistence type="predicted"/>
<evidence type="ECO:0000256" key="3">
    <source>
        <dbReference type="ARBA" id="ARBA00023125"/>
    </source>
</evidence>
<keyword evidence="2" id="KW-0805">Transcription regulation</keyword>
<feature type="region of interest" description="Disordered" evidence="6">
    <location>
        <begin position="140"/>
        <end position="165"/>
    </location>
</feature>
<dbReference type="GO" id="GO:0045944">
    <property type="term" value="P:positive regulation of transcription by RNA polymerase II"/>
    <property type="evidence" value="ECO:0007669"/>
    <property type="project" value="TreeGrafter"/>
</dbReference>
<dbReference type="SMART" id="SM00066">
    <property type="entry name" value="GAL4"/>
    <property type="match status" value="1"/>
</dbReference>
<keyword evidence="1" id="KW-0479">Metal-binding</keyword>
<dbReference type="PROSITE" id="PS00463">
    <property type="entry name" value="ZN2_CY6_FUNGAL_1"/>
    <property type="match status" value="1"/>
</dbReference>
<dbReference type="CDD" id="cd12148">
    <property type="entry name" value="fungal_TF_MHR"/>
    <property type="match status" value="1"/>
</dbReference>
<dbReference type="GO" id="GO:0008270">
    <property type="term" value="F:zinc ion binding"/>
    <property type="evidence" value="ECO:0007669"/>
    <property type="project" value="InterPro"/>
</dbReference>
<dbReference type="EMBL" id="LYCR01000091">
    <property type="protein sequence ID" value="OGM42340.1"/>
    <property type="molecule type" value="Genomic_DNA"/>
</dbReference>
<dbReference type="InterPro" id="IPR036864">
    <property type="entry name" value="Zn2-C6_fun-type_DNA-bd_sf"/>
</dbReference>
<keyword evidence="9" id="KW-1185">Reference proteome</keyword>
<gene>
    <name evidence="8" type="ORF">ABOM_007870</name>
</gene>
<accession>A0A1F7ZSA0</accession>
<reference evidence="8 9" key="1">
    <citation type="journal article" date="2016" name="Genome Biol. Evol.">
        <title>Draft genome sequence of an aflatoxigenic Aspergillus species, A. bombycis.</title>
        <authorList>
            <person name="Moore G.G."/>
            <person name="Mack B.M."/>
            <person name="Beltz S.B."/>
            <person name="Gilbert M.K."/>
        </authorList>
    </citation>
    <scope>NUCLEOTIDE SEQUENCE [LARGE SCALE GENOMIC DNA]</scope>
    <source>
        <strain evidence="9">NRRL 26010</strain>
    </source>
</reference>
<dbReference type="GO" id="GO:0000981">
    <property type="term" value="F:DNA-binding transcription factor activity, RNA polymerase II-specific"/>
    <property type="evidence" value="ECO:0007669"/>
    <property type="project" value="InterPro"/>
</dbReference>
<dbReference type="InterPro" id="IPR052783">
    <property type="entry name" value="Metabolic/Drug-Res_Regulator"/>
</dbReference>
<dbReference type="GeneID" id="34451260"/>
<dbReference type="InterPro" id="IPR007219">
    <property type="entry name" value="XnlR_reg_dom"/>
</dbReference>
<evidence type="ECO:0000256" key="5">
    <source>
        <dbReference type="ARBA" id="ARBA00023242"/>
    </source>
</evidence>
<evidence type="ECO:0000313" key="8">
    <source>
        <dbReference type="EMBL" id="OGM42340.1"/>
    </source>
</evidence>
<dbReference type="InterPro" id="IPR001138">
    <property type="entry name" value="Zn2Cys6_DnaBD"/>
</dbReference>
<evidence type="ECO:0000256" key="4">
    <source>
        <dbReference type="ARBA" id="ARBA00023163"/>
    </source>
</evidence>
<dbReference type="CDD" id="cd00067">
    <property type="entry name" value="GAL4"/>
    <property type="match status" value="1"/>
</dbReference>
<evidence type="ECO:0000259" key="7">
    <source>
        <dbReference type="PROSITE" id="PS50048"/>
    </source>
</evidence>
<dbReference type="GO" id="GO:0003677">
    <property type="term" value="F:DNA binding"/>
    <property type="evidence" value="ECO:0007669"/>
    <property type="project" value="UniProtKB-KW"/>
</dbReference>
<evidence type="ECO:0000256" key="1">
    <source>
        <dbReference type="ARBA" id="ARBA00022723"/>
    </source>
</evidence>
<dbReference type="PANTHER" id="PTHR47655">
    <property type="entry name" value="QUINIC ACID UTILIZATION ACTIVATOR"/>
    <property type="match status" value="1"/>
</dbReference>
<dbReference type="RefSeq" id="XP_022386057.1">
    <property type="nucleotide sequence ID" value="XM_022534999.1"/>
</dbReference>
<sequence length="719" mass="79803">MESRSHKRIRVLQACEPCRSKKGKCDGQQPVCKTCKNLGIDCTYDPNPKKRGLRPGQCSSLERRALLLELLTAYLMARTPDAEETVRSFFCKQPDFSFLEPGARRTELDELFNRWKQGPISQWLFQTASATDPTLDRLSRFRSSQEPGPRLAKVTGTDPPHTRAINEGRSQATQNDEIAMGNSSSNATSTLRLPHETEDLFEIYFAFTHTWLPLIDKFKITAFARSLASSPSSSELGASQSANLSLIWAMIAYASLHAPESYWAKDSDNPKMTPIVAAKHALVLLPGYDAKFEHEHVQALILLALFHFEYGSQDVSWLLIGLAGRAAVDLSTLNPNQHLSSISRRTSLACFVVEGIIAAALNRKSQLPSLYSGATEGMKDTLAGNICQLEEEGWEEWSSWEMPSCSDTAMRSSAPSRKDPFRVLSTFNQAVQLVEILNKTTLCPGLLTGTNPPGTAVQDIHGGPPQLAAWVQRISDSHPFLAPQNLTRQPSLQIINLYCIYWIIRCLVSQRPNITGHDREHCEEDPRKIASAVSDLAMKYQSAYPASSAPFALVVSITTALTLLSANDPLSRSLWKVLSAIRQNWKTRIESDETNPSRQIADLEATSARISETRQTFHQNPGYSFHTLSDHRVLGRNYHGIHVSRQPTSNITAMNLSNTLEVDMAGADPDETASLSARDLTSLDAAVWDDELFTRNLGFIHDSQSALDLDLNHIFDPPT</sequence>
<dbReference type="PANTHER" id="PTHR47655:SF2">
    <property type="entry name" value="QUINIC ACID UTILIZATION ACTIVATOR"/>
    <property type="match status" value="1"/>
</dbReference>